<evidence type="ECO:0000256" key="5">
    <source>
        <dbReference type="ARBA" id="ARBA00023242"/>
    </source>
</evidence>
<gene>
    <name evidence="7" type="ORF">BV898_06225</name>
</gene>
<dbReference type="Proteomes" id="UP000192578">
    <property type="component" value="Unassembled WGS sequence"/>
</dbReference>
<keyword evidence="3" id="KW-0863">Zinc-finger</keyword>
<dbReference type="InterPro" id="IPR008906">
    <property type="entry name" value="HATC_C_dom"/>
</dbReference>
<dbReference type="InterPro" id="IPR012337">
    <property type="entry name" value="RNaseH-like_sf"/>
</dbReference>
<evidence type="ECO:0000313" key="7">
    <source>
        <dbReference type="EMBL" id="OQV19683.1"/>
    </source>
</evidence>
<keyword evidence="5" id="KW-0539">Nucleus</keyword>
<organism evidence="7 8">
    <name type="scientific">Hypsibius exemplaris</name>
    <name type="common">Freshwater tardigrade</name>
    <dbReference type="NCBI Taxonomy" id="2072580"/>
    <lineage>
        <taxon>Eukaryota</taxon>
        <taxon>Metazoa</taxon>
        <taxon>Ecdysozoa</taxon>
        <taxon>Tardigrada</taxon>
        <taxon>Eutardigrada</taxon>
        <taxon>Parachela</taxon>
        <taxon>Hypsibioidea</taxon>
        <taxon>Hypsibiidae</taxon>
        <taxon>Hypsibius</taxon>
    </lineage>
</organism>
<evidence type="ECO:0000256" key="3">
    <source>
        <dbReference type="ARBA" id="ARBA00022771"/>
    </source>
</evidence>
<evidence type="ECO:0000259" key="6">
    <source>
        <dbReference type="Pfam" id="PF05699"/>
    </source>
</evidence>
<reference evidence="8" key="1">
    <citation type="submission" date="2017-01" db="EMBL/GenBank/DDBJ databases">
        <title>Comparative genomics of anhydrobiosis in the tardigrade Hypsibius dujardini.</title>
        <authorList>
            <person name="Yoshida Y."/>
            <person name="Koutsovoulos G."/>
            <person name="Laetsch D."/>
            <person name="Stevens L."/>
            <person name="Kumar S."/>
            <person name="Horikawa D."/>
            <person name="Ishino K."/>
            <person name="Komine S."/>
            <person name="Tomita M."/>
            <person name="Blaxter M."/>
            <person name="Arakawa K."/>
        </authorList>
    </citation>
    <scope>NUCLEOTIDE SEQUENCE [LARGE SCALE GENOMIC DNA]</scope>
    <source>
        <strain evidence="8">Z151</strain>
    </source>
</reference>
<accession>A0A1W0WWY1</accession>
<keyword evidence="8" id="KW-1185">Reference proteome</keyword>
<dbReference type="PANTHER" id="PTHR46481">
    <property type="entry name" value="ZINC FINGER BED DOMAIN-CONTAINING PROTEIN 4"/>
    <property type="match status" value="1"/>
</dbReference>
<evidence type="ECO:0000256" key="2">
    <source>
        <dbReference type="ARBA" id="ARBA00022723"/>
    </source>
</evidence>
<dbReference type="Pfam" id="PF05699">
    <property type="entry name" value="Dimer_Tnp_hAT"/>
    <property type="match status" value="1"/>
</dbReference>
<dbReference type="OrthoDB" id="1607513at2759"/>
<proteinExistence type="predicted"/>
<dbReference type="GO" id="GO:0008270">
    <property type="term" value="F:zinc ion binding"/>
    <property type="evidence" value="ECO:0007669"/>
    <property type="project" value="UniProtKB-KW"/>
</dbReference>
<evidence type="ECO:0000313" key="8">
    <source>
        <dbReference type="Proteomes" id="UP000192578"/>
    </source>
</evidence>
<sequence>MSPVLLLRLKEFVQLFEPFELMFKTFQDAKYPAICRGIPALYYLRRYLEIADAVRKGFAEGAERPTRRNGVRPLFMAATFLDPNRQVRSWNECLSKPSKRVTAFSAHSPFNFLRRDSDPVAEAYAQTDQLSVEVELEAYLSERSIPIDQADWNPLDFFRIKEKKYVRLASLARDILSATATTADIERASSVAGILISDRRLSSNDQSFEKLVFCKINKSFRNIDQKRKISEITS</sequence>
<protein>
    <recommendedName>
        <fullName evidence="6">HAT C-terminal dimerisation domain-containing protein</fullName>
    </recommendedName>
</protein>
<dbReference type="AlphaFoldDB" id="A0A1W0WWY1"/>
<comment type="caution">
    <text evidence="7">The sequence shown here is derived from an EMBL/GenBank/DDBJ whole genome shotgun (WGS) entry which is preliminary data.</text>
</comment>
<dbReference type="SUPFAM" id="SSF53098">
    <property type="entry name" value="Ribonuclease H-like"/>
    <property type="match status" value="1"/>
</dbReference>
<keyword evidence="2" id="KW-0479">Metal-binding</keyword>
<dbReference type="GO" id="GO:0046983">
    <property type="term" value="F:protein dimerization activity"/>
    <property type="evidence" value="ECO:0007669"/>
    <property type="project" value="InterPro"/>
</dbReference>
<keyword evidence="4" id="KW-0862">Zinc</keyword>
<comment type="subcellular location">
    <subcellularLocation>
        <location evidence="1">Nucleus</location>
    </subcellularLocation>
</comment>
<feature type="domain" description="HAT C-terminal dimerisation" evidence="6">
    <location>
        <begin position="135"/>
        <end position="215"/>
    </location>
</feature>
<name>A0A1W0WWY1_HYPEX</name>
<dbReference type="GO" id="GO:0005634">
    <property type="term" value="C:nucleus"/>
    <property type="evidence" value="ECO:0007669"/>
    <property type="project" value="UniProtKB-SubCell"/>
</dbReference>
<dbReference type="EMBL" id="MTYJ01000036">
    <property type="protein sequence ID" value="OQV19683.1"/>
    <property type="molecule type" value="Genomic_DNA"/>
</dbReference>
<dbReference type="InterPro" id="IPR052035">
    <property type="entry name" value="ZnF_BED_domain_contain"/>
</dbReference>
<evidence type="ECO:0000256" key="4">
    <source>
        <dbReference type="ARBA" id="ARBA00022833"/>
    </source>
</evidence>
<dbReference type="PANTHER" id="PTHR46481:SF10">
    <property type="entry name" value="ZINC FINGER BED DOMAIN-CONTAINING PROTEIN 39"/>
    <property type="match status" value="1"/>
</dbReference>
<evidence type="ECO:0000256" key="1">
    <source>
        <dbReference type="ARBA" id="ARBA00004123"/>
    </source>
</evidence>